<dbReference type="PANTHER" id="PTHR33206:SF1">
    <property type="entry name" value="DNA-DIRECTED DNA POLYMERASE"/>
    <property type="match status" value="1"/>
</dbReference>
<name>F4PDM0_BATDJ</name>
<gene>
    <name evidence="2" type="ORF">BATDEDRAFT_28303</name>
</gene>
<dbReference type="HOGENOM" id="CLU_647200_0_0_1"/>
<evidence type="ECO:0000313" key="2">
    <source>
        <dbReference type="EMBL" id="EGF76806.1"/>
    </source>
</evidence>
<keyword evidence="3" id="KW-1185">Reference proteome</keyword>
<sequence>MKSIVSGWQSDRRSKKLIFLAFFSCHFSPKKTKNGRTVQQTQPTHRRGKEPTLRQAKESHQNPSPTLHIPDDIPAVAVTPWLCETLDKVDKAWALYNEKACRIVIDAILTEVLTSEANDNLMGFCEVKNDWEGKEFGYTGDVDYMFGSSDTKTVDTMDSFLLVVGAKKEWPDSAVPQILCEAGCLLKKRLAAGKNTPVLAVLTNGTDFRFFAIDTDGVVYASTKKMLELGNDRTYKTSTSLSEILRWFTWFMTAIKSVSPRASSEDLTDTMTADSLTQLRECFGPKFLIQNKKAKIEKYGQELKKTFKYYQLKEIEALDVFTNEPVERERPMSNKERRNKRELEELERIPEPKNKRRKNYKDYLQCAKNWDLYSEQQQEQLKKWYRNYYSQNKESKRLRYCNNYANNSDIERGRLQKYKMSKMG</sequence>
<feature type="compositionally biased region" description="Basic and acidic residues" evidence="1">
    <location>
        <begin position="49"/>
        <end position="60"/>
    </location>
</feature>
<dbReference type="OrthoDB" id="2141765at2759"/>
<dbReference type="InParanoid" id="F4PDM0"/>
<feature type="region of interest" description="Disordered" evidence="1">
    <location>
        <begin position="328"/>
        <end position="350"/>
    </location>
</feature>
<accession>F4PDM0</accession>
<evidence type="ECO:0000256" key="1">
    <source>
        <dbReference type="SAM" id="MobiDB-lite"/>
    </source>
</evidence>
<dbReference type="PANTHER" id="PTHR33206">
    <property type="entry name" value="PROTEIN CBG10425"/>
    <property type="match status" value="1"/>
</dbReference>
<dbReference type="Proteomes" id="UP000007241">
    <property type="component" value="Unassembled WGS sequence"/>
</dbReference>
<dbReference type="EMBL" id="GL882895">
    <property type="protein sequence ID" value="EGF76806.1"/>
    <property type="molecule type" value="Genomic_DNA"/>
</dbReference>
<dbReference type="GeneID" id="18239573"/>
<evidence type="ECO:0000313" key="3">
    <source>
        <dbReference type="Proteomes" id="UP000007241"/>
    </source>
</evidence>
<protein>
    <submittedName>
        <fullName evidence="2">Uncharacterized protein</fullName>
    </submittedName>
</protein>
<reference evidence="2 3" key="1">
    <citation type="submission" date="2009-12" db="EMBL/GenBank/DDBJ databases">
        <title>The draft genome of Batrachochytrium dendrobatidis.</title>
        <authorList>
            <consortium name="US DOE Joint Genome Institute (JGI-PGF)"/>
            <person name="Kuo A."/>
            <person name="Salamov A."/>
            <person name="Schmutz J."/>
            <person name="Lucas S."/>
            <person name="Pitluck S."/>
            <person name="Rosenblum E."/>
            <person name="Stajich J."/>
            <person name="Eisen M."/>
            <person name="Grigoriev I.V."/>
        </authorList>
    </citation>
    <scope>NUCLEOTIDE SEQUENCE [LARGE SCALE GENOMIC DNA]</scope>
    <source>
        <strain evidence="3">JAM81 / FGSC 10211</strain>
    </source>
</reference>
<proteinExistence type="predicted"/>
<feature type="region of interest" description="Disordered" evidence="1">
    <location>
        <begin position="31"/>
        <end position="69"/>
    </location>
</feature>
<dbReference type="RefSeq" id="XP_006682617.1">
    <property type="nucleotide sequence ID" value="XM_006682554.1"/>
</dbReference>
<organism evidence="2 3">
    <name type="scientific">Batrachochytrium dendrobatidis (strain JAM81 / FGSC 10211)</name>
    <name type="common">Frog chytrid fungus</name>
    <dbReference type="NCBI Taxonomy" id="684364"/>
    <lineage>
        <taxon>Eukaryota</taxon>
        <taxon>Fungi</taxon>
        <taxon>Fungi incertae sedis</taxon>
        <taxon>Chytridiomycota</taxon>
        <taxon>Chytridiomycota incertae sedis</taxon>
        <taxon>Chytridiomycetes</taxon>
        <taxon>Rhizophydiales</taxon>
        <taxon>Rhizophydiales incertae sedis</taxon>
        <taxon>Batrachochytrium</taxon>
    </lineage>
</organism>
<dbReference type="AlphaFoldDB" id="F4PDM0"/>